<organism evidence="1 2">
    <name type="scientific">Funneliformis geosporum</name>
    <dbReference type="NCBI Taxonomy" id="1117311"/>
    <lineage>
        <taxon>Eukaryota</taxon>
        <taxon>Fungi</taxon>
        <taxon>Fungi incertae sedis</taxon>
        <taxon>Mucoromycota</taxon>
        <taxon>Glomeromycotina</taxon>
        <taxon>Glomeromycetes</taxon>
        <taxon>Glomerales</taxon>
        <taxon>Glomeraceae</taxon>
        <taxon>Funneliformis</taxon>
    </lineage>
</organism>
<name>A0A9W4SHL0_9GLOM</name>
<dbReference type="EMBL" id="CAMKVN010000630">
    <property type="protein sequence ID" value="CAI2169839.1"/>
    <property type="molecule type" value="Genomic_DNA"/>
</dbReference>
<dbReference type="OrthoDB" id="2444199at2759"/>
<accession>A0A9W4SHL0</accession>
<proteinExistence type="predicted"/>
<dbReference type="AlphaFoldDB" id="A0A9W4SHL0"/>
<comment type="caution">
    <text evidence="1">The sequence shown here is derived from an EMBL/GenBank/DDBJ whole genome shotgun (WGS) entry which is preliminary data.</text>
</comment>
<evidence type="ECO:0000313" key="1">
    <source>
        <dbReference type="EMBL" id="CAI2169839.1"/>
    </source>
</evidence>
<protein>
    <submittedName>
        <fullName evidence="1">13916_t:CDS:1</fullName>
    </submittedName>
</protein>
<gene>
    <name evidence="1" type="ORF">FWILDA_LOCUS4283</name>
</gene>
<keyword evidence="2" id="KW-1185">Reference proteome</keyword>
<sequence>MDVNNELPTIITSEVPVGSLAVPDVAISFDNPFHIYCTFTWTYNEGYHRTENETCINYVTSPQFIQGAYRGYFSLTDNSTLFTFPKLNEERLESLALTVVVDDPNFNASKFNPTPPYAFIFDSENNPLKLSDGTLNLTVLNVSQSTNYERELLFSNWFVMPDRLLNFVQFTKYKRKSIIPSWRSNFGMFLNYEDYTYIKALLNQIFPLDIEEVQTEDYIGIIQVRPNSFVNVIETEQRSRTYVSIFGVIGGAWGLASAFLFGASSIQPWGFVQSRCCGIKRKTQSKLRDSLSILPLIDSSLSDRKSMAKEITMGEMMEKLKSLETLLREYVIDIKYLQSIEKRSSNKEI</sequence>
<dbReference type="Proteomes" id="UP001153678">
    <property type="component" value="Unassembled WGS sequence"/>
</dbReference>
<evidence type="ECO:0000313" key="2">
    <source>
        <dbReference type="Proteomes" id="UP001153678"/>
    </source>
</evidence>
<reference evidence="1" key="1">
    <citation type="submission" date="2022-08" db="EMBL/GenBank/DDBJ databases">
        <authorList>
            <person name="Kallberg Y."/>
            <person name="Tangrot J."/>
            <person name="Rosling A."/>
        </authorList>
    </citation>
    <scope>NUCLEOTIDE SEQUENCE</scope>
    <source>
        <strain evidence="1">Wild A</strain>
    </source>
</reference>